<protein>
    <submittedName>
        <fullName evidence="1">Phage GP46 family protein</fullName>
    </submittedName>
</protein>
<gene>
    <name evidence="1" type="ORF">JMJ54_04080</name>
</gene>
<dbReference type="RefSeq" id="WP_203536652.1">
    <property type="nucleotide sequence ID" value="NZ_JAESND010000001.1"/>
</dbReference>
<dbReference type="EMBL" id="JAESND010000001">
    <property type="protein sequence ID" value="MBM3114999.1"/>
    <property type="molecule type" value="Genomic_DNA"/>
</dbReference>
<comment type="caution">
    <text evidence="1">The sequence shown here is derived from an EMBL/GenBank/DDBJ whole genome shotgun (WGS) entry which is preliminary data.</text>
</comment>
<dbReference type="InterPro" id="IPR010877">
    <property type="entry name" value="Phage_Mu_Gp46"/>
</dbReference>
<keyword evidence="2" id="KW-1185">Reference proteome</keyword>
<accession>A0ABS2BHB2</accession>
<evidence type="ECO:0000313" key="2">
    <source>
        <dbReference type="Proteomes" id="UP000809431"/>
    </source>
</evidence>
<sequence>MTDLLTRYLGWNQGCDWRLSTVGLEIDNGLDSAVTLSLFTDRRAEPGDNVPGDPRGWWGDAVPVKDERVVPLGSRLWLLAREKQLPSTLRRAEDYAREALQWLIDDGVAGSIIVAASAPRTGMLQLDIRIDARAYQFEVNP</sequence>
<name>A0ABS2BHB2_9NEIS</name>
<reference evidence="1 2" key="1">
    <citation type="submission" date="2021-01" db="EMBL/GenBank/DDBJ databases">
        <title>Draft Genome Sequence and Polyhydroxyalkanoate Biosynthetic Potential of Jeongeupia naejangsanensis Type Strain DSM 24253.</title>
        <authorList>
            <person name="Turrini P."/>
            <person name="Artuso I."/>
            <person name="Lugli G.A."/>
            <person name="Frangipani E."/>
            <person name="Ventura M."/>
            <person name="Visca P."/>
        </authorList>
    </citation>
    <scope>NUCLEOTIDE SEQUENCE [LARGE SCALE GENOMIC DNA]</scope>
    <source>
        <strain evidence="1 2">DSM 24253</strain>
    </source>
</reference>
<evidence type="ECO:0000313" key="1">
    <source>
        <dbReference type="EMBL" id="MBM3114999.1"/>
    </source>
</evidence>
<proteinExistence type="predicted"/>
<dbReference type="Proteomes" id="UP000809431">
    <property type="component" value="Unassembled WGS sequence"/>
</dbReference>
<organism evidence="1 2">
    <name type="scientific">Jeongeupia naejangsanensis</name>
    <dbReference type="NCBI Taxonomy" id="613195"/>
    <lineage>
        <taxon>Bacteria</taxon>
        <taxon>Pseudomonadati</taxon>
        <taxon>Pseudomonadota</taxon>
        <taxon>Betaproteobacteria</taxon>
        <taxon>Neisseriales</taxon>
        <taxon>Chitinibacteraceae</taxon>
        <taxon>Jeongeupia</taxon>
    </lineage>
</organism>
<dbReference type="Pfam" id="PF07409">
    <property type="entry name" value="GP46"/>
    <property type="match status" value="1"/>
</dbReference>